<name>A0ACC0D4Y5_9PEZI</name>
<organism evidence="1 2">
    <name type="scientific">Hypoxylon rubiginosum</name>
    <dbReference type="NCBI Taxonomy" id="110542"/>
    <lineage>
        <taxon>Eukaryota</taxon>
        <taxon>Fungi</taxon>
        <taxon>Dikarya</taxon>
        <taxon>Ascomycota</taxon>
        <taxon>Pezizomycotina</taxon>
        <taxon>Sordariomycetes</taxon>
        <taxon>Xylariomycetidae</taxon>
        <taxon>Xylariales</taxon>
        <taxon>Hypoxylaceae</taxon>
        <taxon>Hypoxylon</taxon>
    </lineage>
</organism>
<feature type="non-terminal residue" evidence="1">
    <location>
        <position position="166"/>
    </location>
</feature>
<comment type="caution">
    <text evidence="1">The sequence shown here is derived from an EMBL/GenBank/DDBJ whole genome shotgun (WGS) entry which is preliminary data.</text>
</comment>
<keyword evidence="2" id="KW-1185">Reference proteome</keyword>
<dbReference type="EMBL" id="MU394305">
    <property type="protein sequence ID" value="KAI6087789.1"/>
    <property type="molecule type" value="Genomic_DNA"/>
</dbReference>
<dbReference type="Proteomes" id="UP001497680">
    <property type="component" value="Unassembled WGS sequence"/>
</dbReference>
<evidence type="ECO:0000313" key="1">
    <source>
        <dbReference type="EMBL" id="KAI6087789.1"/>
    </source>
</evidence>
<reference evidence="1 2" key="1">
    <citation type="journal article" date="2022" name="New Phytol.">
        <title>Ecological generalism drives hyperdiversity of secondary metabolite gene clusters in xylarialean endophytes.</title>
        <authorList>
            <person name="Franco M.E.E."/>
            <person name="Wisecaver J.H."/>
            <person name="Arnold A.E."/>
            <person name="Ju Y.M."/>
            <person name="Slot J.C."/>
            <person name="Ahrendt S."/>
            <person name="Moore L.P."/>
            <person name="Eastman K.E."/>
            <person name="Scott K."/>
            <person name="Konkel Z."/>
            <person name="Mondo S.J."/>
            <person name="Kuo A."/>
            <person name="Hayes R.D."/>
            <person name="Haridas S."/>
            <person name="Andreopoulos B."/>
            <person name="Riley R."/>
            <person name="LaButti K."/>
            <person name="Pangilinan J."/>
            <person name="Lipzen A."/>
            <person name="Amirebrahimi M."/>
            <person name="Yan J."/>
            <person name="Adam C."/>
            <person name="Keymanesh K."/>
            <person name="Ng V."/>
            <person name="Louie K."/>
            <person name="Northen T."/>
            <person name="Drula E."/>
            <person name="Henrissat B."/>
            <person name="Hsieh H.M."/>
            <person name="Youens-Clark K."/>
            <person name="Lutzoni F."/>
            <person name="Miadlikowska J."/>
            <person name="Eastwood D.C."/>
            <person name="Hamelin R.C."/>
            <person name="Grigoriev I.V."/>
            <person name="U'Ren J.M."/>
        </authorList>
    </citation>
    <scope>NUCLEOTIDE SEQUENCE [LARGE SCALE GENOMIC DNA]</scope>
    <source>
        <strain evidence="1 2">ER1909</strain>
    </source>
</reference>
<proteinExistence type="predicted"/>
<gene>
    <name evidence="1" type="ORF">F4821DRAFT_235236</name>
</gene>
<evidence type="ECO:0000313" key="2">
    <source>
        <dbReference type="Proteomes" id="UP001497680"/>
    </source>
</evidence>
<protein>
    <submittedName>
        <fullName evidence="1">Uncharacterized protein</fullName>
    </submittedName>
</protein>
<accession>A0ACC0D4Y5</accession>
<sequence>MHFSKILLPFLGLYGSALSAAVPEADLDKRAGMTLNGMMRDGDTLNSVHPYGNTITIHGINAEFNVPVQPITNVMRVIDDVANRAAHDTGAPWRSGRVHGGSVQLTWDADGNNSGWWPNFNDWQTLLYNAYRLAEEQQANMITFNGWVRDTGGSSFNVVFYVQLNN</sequence>